<dbReference type="CDD" id="cd17021">
    <property type="entry name" value="T3SC_IA_SicP-like"/>
    <property type="match status" value="1"/>
</dbReference>
<dbReference type="OrthoDB" id="5455207at2"/>
<dbReference type="Pfam" id="PF05932">
    <property type="entry name" value="CesT"/>
    <property type="match status" value="1"/>
</dbReference>
<dbReference type="GO" id="GO:0030254">
    <property type="term" value="P:protein secretion by the type III secretion system"/>
    <property type="evidence" value="ECO:0007669"/>
    <property type="project" value="InterPro"/>
</dbReference>
<gene>
    <name evidence="1" type="ORF">SAMN02745161_2557</name>
</gene>
<name>A0A1N6I9Z6_9BACT</name>
<dbReference type="InterPro" id="IPR044530">
    <property type="entry name" value="SicP"/>
</dbReference>
<evidence type="ECO:0000313" key="2">
    <source>
        <dbReference type="Proteomes" id="UP000184694"/>
    </source>
</evidence>
<dbReference type="Proteomes" id="UP000184694">
    <property type="component" value="Unassembled WGS sequence"/>
</dbReference>
<organism evidence="1 2">
    <name type="scientific">Halodesulfovibrio marinisediminis DSM 17456</name>
    <dbReference type="NCBI Taxonomy" id="1121457"/>
    <lineage>
        <taxon>Bacteria</taxon>
        <taxon>Pseudomonadati</taxon>
        <taxon>Thermodesulfobacteriota</taxon>
        <taxon>Desulfovibrionia</taxon>
        <taxon>Desulfovibrionales</taxon>
        <taxon>Desulfovibrionaceae</taxon>
        <taxon>Halodesulfovibrio</taxon>
    </lineage>
</organism>
<proteinExistence type="predicted"/>
<reference evidence="2" key="1">
    <citation type="submission" date="2016-11" db="EMBL/GenBank/DDBJ databases">
        <authorList>
            <person name="Varghese N."/>
            <person name="Submissions S."/>
        </authorList>
    </citation>
    <scope>NUCLEOTIDE SEQUENCE [LARGE SCALE GENOMIC DNA]</scope>
    <source>
        <strain evidence="2">DSM 17456</strain>
    </source>
</reference>
<keyword evidence="2" id="KW-1185">Reference proteome</keyword>
<dbReference type="EMBL" id="FSRG01000006">
    <property type="protein sequence ID" value="SIO28824.1"/>
    <property type="molecule type" value="Genomic_DNA"/>
</dbReference>
<dbReference type="SUPFAM" id="SSF69635">
    <property type="entry name" value="Type III secretory system chaperone-like"/>
    <property type="match status" value="1"/>
</dbReference>
<evidence type="ECO:0000313" key="1">
    <source>
        <dbReference type="EMBL" id="SIO28824.1"/>
    </source>
</evidence>
<dbReference type="Gene3D" id="3.30.1460.10">
    <property type="match status" value="1"/>
</dbReference>
<dbReference type="AlphaFoldDB" id="A0A1N6I9Z6"/>
<protein>
    <submittedName>
        <fullName evidence="1">Tir chaperone protein (CesT) family protein</fullName>
    </submittedName>
</protein>
<dbReference type="RefSeq" id="WP_074217327.1">
    <property type="nucleotide sequence ID" value="NZ_FSRG01000006.1"/>
</dbReference>
<sequence length="155" mass="17189">MLEANNLVAMFGKKIGIDELILDESNSCTLTFDGIAITIEYLEEKDTFYIYSKVADLPEEQERLAVYEFILEQNCFYKGTGGGALGIEKSFNSIIHTTLFPIQSASENAATRFDALISMHVNTVEAMQSALKNLLIANEPETIANDNLINTAIRI</sequence>
<accession>A0A1N6I9Z6</accession>
<dbReference type="InterPro" id="IPR010261">
    <property type="entry name" value="Tir_chaperone"/>
</dbReference>